<evidence type="ECO:0000313" key="8">
    <source>
        <dbReference type="EMBL" id="MFC4062585.1"/>
    </source>
</evidence>
<comment type="catalytic activity">
    <reaction evidence="1">
        <text>ATP + protein L-histidine = ADP + protein N-phospho-L-histidine.</text>
        <dbReference type="EC" id="2.7.13.3"/>
    </reaction>
</comment>
<evidence type="ECO:0000256" key="4">
    <source>
        <dbReference type="ARBA" id="ARBA00023012"/>
    </source>
</evidence>
<dbReference type="CDD" id="cd07043">
    <property type="entry name" value="STAS_anti-anti-sigma_factors"/>
    <property type="match status" value="1"/>
</dbReference>
<dbReference type="Proteomes" id="UP001595850">
    <property type="component" value="Unassembled WGS sequence"/>
</dbReference>
<dbReference type="EC" id="2.7.13.3" evidence="2"/>
<evidence type="ECO:0000259" key="6">
    <source>
        <dbReference type="PROSITE" id="PS50109"/>
    </source>
</evidence>
<accession>A0ABV8IFC7</accession>
<evidence type="ECO:0000313" key="9">
    <source>
        <dbReference type="Proteomes" id="UP001595850"/>
    </source>
</evidence>
<dbReference type="SMART" id="SM00387">
    <property type="entry name" value="HATPase_c"/>
    <property type="match status" value="1"/>
</dbReference>
<dbReference type="CDD" id="cd00075">
    <property type="entry name" value="HATPase"/>
    <property type="match status" value="1"/>
</dbReference>
<dbReference type="GO" id="GO:0005524">
    <property type="term" value="F:ATP binding"/>
    <property type="evidence" value="ECO:0007669"/>
    <property type="project" value="UniProtKB-KW"/>
</dbReference>
<dbReference type="InterPro" id="IPR004358">
    <property type="entry name" value="Sig_transdc_His_kin-like_C"/>
</dbReference>
<dbReference type="InterPro" id="IPR003594">
    <property type="entry name" value="HATPase_dom"/>
</dbReference>
<dbReference type="InterPro" id="IPR002645">
    <property type="entry name" value="STAS_dom"/>
</dbReference>
<keyword evidence="9" id="KW-1185">Reference proteome</keyword>
<dbReference type="Gene3D" id="3.30.750.24">
    <property type="entry name" value="STAS domain"/>
    <property type="match status" value="1"/>
</dbReference>
<dbReference type="EMBL" id="JBHSBM010000049">
    <property type="protein sequence ID" value="MFC4062585.1"/>
    <property type="molecule type" value="Genomic_DNA"/>
</dbReference>
<dbReference type="Gene3D" id="3.30.565.10">
    <property type="entry name" value="Histidine kinase-like ATPase, C-terminal domain"/>
    <property type="match status" value="1"/>
</dbReference>
<sequence length="457" mass="49022">MSLTVEVIDRNAAAATTVIRISGGIDARTSALLDAGLHPLTGAGVRHLLIDACAVGFCDTGGVHMLHRTHARLWASGGEVIIVASVWLARVLAVHWRPGPADRPWSCQAAMRFGQARTATPRSCVSWTVSPRPRHQRHRPDALEEARQGAMTSPPWPSDEAGRLQELHGLHALDAVLEADYRAIAGVAAYVCRTPISVVNLMDADYQHFKGRCGLDLTGIGRRQMSFCSYAIRGCGVLEVHDALADARFRRGPAVQGEPYLRFYAGVPVVTSGGHALGAVFVADHRPRRLLPEQRRILPTLAAGVAHLAELHHHARHAQLVERVRAGQLAMTVHAPAPVMTCADAGRARYAIEQLLDNAVKFTPPGGRIEVVVHADPVPAVEVRDTGIGIKEGEIERVGDDFFRGAGAEEHAISGTGLGLSLASKIARMHGGDVRIDSRPGRGTRVRLILPGTASCP</sequence>
<dbReference type="Pfam" id="PF01740">
    <property type="entry name" value="STAS"/>
    <property type="match status" value="1"/>
</dbReference>
<dbReference type="PRINTS" id="PR00344">
    <property type="entry name" value="BCTRLSENSOR"/>
</dbReference>
<evidence type="ECO:0000259" key="7">
    <source>
        <dbReference type="PROSITE" id="PS50801"/>
    </source>
</evidence>
<dbReference type="InterPro" id="IPR036890">
    <property type="entry name" value="HATPase_C_sf"/>
</dbReference>
<evidence type="ECO:0000256" key="2">
    <source>
        <dbReference type="ARBA" id="ARBA00012438"/>
    </source>
</evidence>
<dbReference type="InterPro" id="IPR005467">
    <property type="entry name" value="His_kinase_dom"/>
</dbReference>
<evidence type="ECO:0000256" key="5">
    <source>
        <dbReference type="SAM" id="MobiDB-lite"/>
    </source>
</evidence>
<dbReference type="PROSITE" id="PS50801">
    <property type="entry name" value="STAS"/>
    <property type="match status" value="1"/>
</dbReference>
<keyword evidence="4" id="KW-0902">Two-component regulatory system</keyword>
<keyword evidence="3" id="KW-0808">Transferase</keyword>
<reference evidence="9" key="1">
    <citation type="journal article" date="2019" name="Int. J. Syst. Evol. Microbiol.">
        <title>The Global Catalogue of Microorganisms (GCM) 10K type strain sequencing project: providing services to taxonomists for standard genome sequencing and annotation.</title>
        <authorList>
            <consortium name="The Broad Institute Genomics Platform"/>
            <consortium name="The Broad Institute Genome Sequencing Center for Infectious Disease"/>
            <person name="Wu L."/>
            <person name="Ma J."/>
        </authorList>
    </citation>
    <scope>NUCLEOTIDE SEQUENCE [LARGE SCALE GENOMIC DNA]</scope>
    <source>
        <strain evidence="9">TBRC 4489</strain>
    </source>
</reference>
<dbReference type="Pfam" id="PF02518">
    <property type="entry name" value="HATPase_c"/>
    <property type="match status" value="1"/>
</dbReference>
<dbReference type="SUPFAM" id="SSF55874">
    <property type="entry name" value="ATPase domain of HSP90 chaperone/DNA topoisomerase II/histidine kinase"/>
    <property type="match status" value="1"/>
</dbReference>
<feature type="domain" description="STAS" evidence="7">
    <location>
        <begin position="18"/>
        <end position="84"/>
    </location>
</feature>
<evidence type="ECO:0000256" key="3">
    <source>
        <dbReference type="ARBA" id="ARBA00022777"/>
    </source>
</evidence>
<gene>
    <name evidence="8" type="ORF">ACFOWE_30165</name>
</gene>
<dbReference type="InterPro" id="IPR036513">
    <property type="entry name" value="STAS_dom_sf"/>
</dbReference>
<dbReference type="RefSeq" id="WP_377293837.1">
    <property type="nucleotide sequence ID" value="NZ_JBHSBM010000049.1"/>
</dbReference>
<keyword evidence="8" id="KW-0067">ATP-binding</keyword>
<keyword evidence="3" id="KW-0418">Kinase</keyword>
<dbReference type="SUPFAM" id="SSF55781">
    <property type="entry name" value="GAF domain-like"/>
    <property type="match status" value="1"/>
</dbReference>
<organism evidence="8 9">
    <name type="scientific">Planomonospora corallina</name>
    <dbReference type="NCBI Taxonomy" id="1806052"/>
    <lineage>
        <taxon>Bacteria</taxon>
        <taxon>Bacillati</taxon>
        <taxon>Actinomycetota</taxon>
        <taxon>Actinomycetes</taxon>
        <taxon>Streptosporangiales</taxon>
        <taxon>Streptosporangiaceae</taxon>
        <taxon>Planomonospora</taxon>
    </lineage>
</organism>
<keyword evidence="8" id="KW-0547">Nucleotide-binding</keyword>
<feature type="region of interest" description="Disordered" evidence="5">
    <location>
        <begin position="124"/>
        <end position="158"/>
    </location>
</feature>
<dbReference type="PROSITE" id="PS50109">
    <property type="entry name" value="HIS_KIN"/>
    <property type="match status" value="1"/>
</dbReference>
<dbReference type="PANTHER" id="PTHR43102:SF2">
    <property type="entry name" value="GAF DOMAIN-CONTAINING PROTEIN"/>
    <property type="match status" value="1"/>
</dbReference>
<evidence type="ECO:0000256" key="1">
    <source>
        <dbReference type="ARBA" id="ARBA00000085"/>
    </source>
</evidence>
<dbReference type="PANTHER" id="PTHR43102">
    <property type="entry name" value="SLR1143 PROTEIN"/>
    <property type="match status" value="1"/>
</dbReference>
<proteinExistence type="predicted"/>
<comment type="caution">
    <text evidence="8">The sequence shown here is derived from an EMBL/GenBank/DDBJ whole genome shotgun (WGS) entry which is preliminary data.</text>
</comment>
<protein>
    <recommendedName>
        <fullName evidence="2">histidine kinase</fullName>
        <ecNumber evidence="2">2.7.13.3</ecNumber>
    </recommendedName>
</protein>
<feature type="domain" description="Histidine kinase" evidence="6">
    <location>
        <begin position="343"/>
        <end position="454"/>
    </location>
</feature>
<name>A0ABV8IFC7_9ACTN</name>
<dbReference type="SUPFAM" id="SSF52091">
    <property type="entry name" value="SpoIIaa-like"/>
    <property type="match status" value="1"/>
</dbReference>